<feature type="region of interest" description="Disordered" evidence="1">
    <location>
        <begin position="461"/>
        <end position="538"/>
    </location>
</feature>
<feature type="compositionally biased region" description="Basic and acidic residues" evidence="1">
    <location>
        <begin position="528"/>
        <end position="538"/>
    </location>
</feature>
<organism evidence="2 3">
    <name type="scientific">Glossina pallidipes</name>
    <name type="common">Tsetse fly</name>
    <dbReference type="NCBI Taxonomy" id="7398"/>
    <lineage>
        <taxon>Eukaryota</taxon>
        <taxon>Metazoa</taxon>
        <taxon>Ecdysozoa</taxon>
        <taxon>Arthropoda</taxon>
        <taxon>Hexapoda</taxon>
        <taxon>Insecta</taxon>
        <taxon>Pterygota</taxon>
        <taxon>Neoptera</taxon>
        <taxon>Endopterygota</taxon>
        <taxon>Diptera</taxon>
        <taxon>Brachycera</taxon>
        <taxon>Muscomorpha</taxon>
        <taxon>Hippoboscoidea</taxon>
        <taxon>Glossinidae</taxon>
        <taxon>Glossina</taxon>
    </lineage>
</organism>
<reference evidence="3" key="1">
    <citation type="submission" date="2014-03" db="EMBL/GenBank/DDBJ databases">
        <authorList>
            <person name="Aksoy S."/>
            <person name="Warren W."/>
            <person name="Wilson R.K."/>
        </authorList>
    </citation>
    <scope>NUCLEOTIDE SEQUENCE [LARGE SCALE GENOMIC DNA]</scope>
    <source>
        <strain evidence="3">IAEA</strain>
    </source>
</reference>
<feature type="compositionally biased region" description="Basic and acidic residues" evidence="1">
    <location>
        <begin position="342"/>
        <end position="359"/>
    </location>
</feature>
<evidence type="ECO:0000313" key="2">
    <source>
        <dbReference type="EnsemblMetazoa" id="GPAI008748-PA"/>
    </source>
</evidence>
<keyword evidence="3" id="KW-1185">Reference proteome</keyword>
<proteinExistence type="predicted"/>
<dbReference type="AlphaFoldDB" id="A0A1A9ZAK4"/>
<sequence length="538" mass="57800">MIVESAFAKPAYVVNELIRRSTNTSGLVTVIFFALIFSQLKNEGGNKGGDCLALQVGTNIQSWITVILLAIKAIENEVGLGPGDGYADGPARPHFQVAKQAHVSLPRSPQAREQVPAIDYCCIDRLGVPRHYLSNPPGYNQGNYPQNWECYEKQKAYPKIPWPLRNRTTFLSDMKEHFIENICCRYNGRNALDLLYPTEKGPLPAVDEDLVFQELRRVFARSAFAVLGVLGRAGIGLNVGLGGGIGFRNPRFAPVPTVGCPNGGNCGRRRGNYHADYGMSRSDGVGMGADERRNLGMSGNHANYGGGVVRNNHGVDMRPNSGMPGNYAGSYGGGMSPNNHGGDVRDSPRMQRFPADRGPRSSGGPNKYRHNYTIKHNYAIEGNETLVGGNEIDFHKDGEIETSHTTKDSNLNGHSNLAAISQHGGGVPRCPNAGECAGASGAARSVGANAFDTMPAAVGEGAAPGSLGPSGLHSLQGGVGAEEEEPMSNNRLSASPKSGHRVIGNMLRQHSPGIMDRYKRRSSPKQSNSEREHNEMLT</sequence>
<feature type="compositionally biased region" description="Polar residues" evidence="1">
    <location>
        <begin position="487"/>
        <end position="496"/>
    </location>
</feature>
<reference evidence="2" key="2">
    <citation type="submission" date="2020-05" db="UniProtKB">
        <authorList>
            <consortium name="EnsemblMetazoa"/>
        </authorList>
    </citation>
    <scope>IDENTIFICATION</scope>
    <source>
        <strain evidence="2">IAEA</strain>
    </source>
</reference>
<protein>
    <submittedName>
        <fullName evidence="2">Uncharacterized protein</fullName>
    </submittedName>
</protein>
<evidence type="ECO:0000256" key="1">
    <source>
        <dbReference type="SAM" id="MobiDB-lite"/>
    </source>
</evidence>
<dbReference type="VEuPathDB" id="VectorBase:GPAI008748"/>
<feature type="region of interest" description="Disordered" evidence="1">
    <location>
        <begin position="329"/>
        <end position="368"/>
    </location>
</feature>
<name>A0A1A9ZAK4_GLOPL</name>
<dbReference type="Proteomes" id="UP000092445">
    <property type="component" value="Unassembled WGS sequence"/>
</dbReference>
<evidence type="ECO:0000313" key="3">
    <source>
        <dbReference type="Proteomes" id="UP000092445"/>
    </source>
</evidence>
<dbReference type="EnsemblMetazoa" id="GPAI008748-RA">
    <property type="protein sequence ID" value="GPAI008748-PA"/>
    <property type="gene ID" value="GPAI008748"/>
</dbReference>
<accession>A0A1A9ZAK4</accession>